<dbReference type="SUPFAM" id="SSF56601">
    <property type="entry name" value="beta-lactamase/transpeptidase-like"/>
    <property type="match status" value="1"/>
</dbReference>
<evidence type="ECO:0000313" key="3">
    <source>
        <dbReference type="EMBL" id="SFZ92827.1"/>
    </source>
</evidence>
<sequence>MKTKQFFIVLVTILSVTLNAQNTKEETIDFFIEKTLSEFKEIPSIAISVVKDNKPYFIKTYGYTDSENKIKATTASPYYIASLTKSFVGLLAAQLEQEGLLDLNKPITEYTPIKNFKDNSVFKNVTITNLLSHTSGINNVIFTWRYASIGEYTTMDMIRVLEEKTSSLKNNKSYRYDNFGYNVFGLILSEEFGLNWKDLLQEKIFNPLQMVHTSSYLSKAEKNNWNIAKPYTSINEKRLPELALTQKDDQTFQSAGGIIMSIEDAQKWLLINMNNGELNGKQLLNKDVVLRTQSSISITKNKGSIFNDNSYGLGWTRAKFGSHDALYHFGGFDGYFSHISFLPEDNIGIAVFTNESHFGDNVSNLIASFIYDLLLENIKNENEYQNKVNQVANKIKSIQQDFADDRLDRANRKWTLMHDFENYSGNYENKYVGTLHIETYKNTLKANIGISTAIATPSYKDDSIRVEFKNGQGSDILFVSNNKGTFAAVFGGNVYLKKQ</sequence>
<evidence type="ECO:0000256" key="1">
    <source>
        <dbReference type="SAM" id="SignalP"/>
    </source>
</evidence>
<feature type="domain" description="Beta-lactamase-related" evidence="2">
    <location>
        <begin position="33"/>
        <end position="359"/>
    </location>
</feature>
<feature type="chain" id="PRO_5012227853" evidence="1">
    <location>
        <begin position="21"/>
        <end position="499"/>
    </location>
</feature>
<dbReference type="PANTHER" id="PTHR46825">
    <property type="entry name" value="D-ALANYL-D-ALANINE-CARBOXYPEPTIDASE/ENDOPEPTIDASE AMPH"/>
    <property type="match status" value="1"/>
</dbReference>
<evidence type="ECO:0000313" key="4">
    <source>
        <dbReference type="Proteomes" id="UP000182544"/>
    </source>
</evidence>
<keyword evidence="1" id="KW-0732">Signal</keyword>
<feature type="signal peptide" evidence="1">
    <location>
        <begin position="1"/>
        <end position="20"/>
    </location>
</feature>
<dbReference type="AlphaFoldDB" id="A0A1K2IMD3"/>
<protein>
    <submittedName>
        <fullName evidence="3">CubicO group peptidase, beta-lactamase class C family</fullName>
    </submittedName>
</protein>
<keyword evidence="4" id="KW-1185">Reference proteome</keyword>
<reference evidence="3 4" key="1">
    <citation type="submission" date="2016-10" db="EMBL/GenBank/DDBJ databases">
        <authorList>
            <person name="de Groot N.N."/>
        </authorList>
    </citation>
    <scope>NUCLEOTIDE SEQUENCE [LARGE SCALE GENOMIC DNA]</scope>
    <source>
        <strain evidence="3 4">DSM 18180</strain>
    </source>
</reference>
<dbReference type="EMBL" id="FPKV01000002">
    <property type="protein sequence ID" value="SFZ92827.1"/>
    <property type="molecule type" value="Genomic_DNA"/>
</dbReference>
<dbReference type="Pfam" id="PF00144">
    <property type="entry name" value="Beta-lactamase"/>
    <property type="match status" value="1"/>
</dbReference>
<dbReference type="InterPro" id="IPR050491">
    <property type="entry name" value="AmpC-like"/>
</dbReference>
<name>A0A1K2IMD3_9FLAO</name>
<evidence type="ECO:0000259" key="2">
    <source>
        <dbReference type="Pfam" id="PF00144"/>
    </source>
</evidence>
<gene>
    <name evidence="3" type="ORF">SAMN05428642_1021023</name>
</gene>
<dbReference type="PANTHER" id="PTHR46825:SF9">
    <property type="entry name" value="BETA-LACTAMASE-RELATED DOMAIN-CONTAINING PROTEIN"/>
    <property type="match status" value="1"/>
</dbReference>
<organism evidence="3 4">
    <name type="scientific">Flaviramulus basaltis</name>
    <dbReference type="NCBI Taxonomy" id="369401"/>
    <lineage>
        <taxon>Bacteria</taxon>
        <taxon>Pseudomonadati</taxon>
        <taxon>Bacteroidota</taxon>
        <taxon>Flavobacteriia</taxon>
        <taxon>Flavobacteriales</taxon>
        <taxon>Flavobacteriaceae</taxon>
        <taxon>Flaviramulus</taxon>
    </lineage>
</organism>
<dbReference type="OrthoDB" id="1522765at2"/>
<proteinExistence type="predicted"/>
<dbReference type="InterPro" id="IPR001466">
    <property type="entry name" value="Beta-lactam-related"/>
</dbReference>
<dbReference type="Gene3D" id="3.40.710.10">
    <property type="entry name" value="DD-peptidase/beta-lactamase superfamily"/>
    <property type="match status" value="1"/>
</dbReference>
<dbReference type="STRING" id="369401.SAMN05428642_1021023"/>
<accession>A0A1K2IMD3</accession>
<dbReference type="Proteomes" id="UP000182544">
    <property type="component" value="Unassembled WGS sequence"/>
</dbReference>
<dbReference type="InterPro" id="IPR012338">
    <property type="entry name" value="Beta-lactam/transpept-like"/>
</dbReference>
<dbReference type="RefSeq" id="WP_072402297.1">
    <property type="nucleotide sequence ID" value="NZ_FPKV01000002.1"/>
</dbReference>